<evidence type="ECO:0000256" key="1">
    <source>
        <dbReference type="SAM" id="Phobius"/>
    </source>
</evidence>
<evidence type="ECO:0000313" key="2">
    <source>
        <dbReference type="EMBL" id="RWW99612.1"/>
    </source>
</evidence>
<feature type="transmembrane region" description="Helical" evidence="1">
    <location>
        <begin position="125"/>
        <end position="143"/>
    </location>
</feature>
<dbReference type="Proteomes" id="UP000287527">
    <property type="component" value="Unassembled WGS sequence"/>
</dbReference>
<sequence>MKKLFSKTVTIENNKSKEETITVFNQHIEPFHKDSSKLKFEGRISLEGKFNIKIADVVKMGRTAIYPIEISGSVFETVSGGSIIEFTISDSKTSLIFRCISIPFFLIISVILYTKVLKIEPPVPWFLPIFFMVMGLLIYYFLFHYESNKAIKYWQKVLS</sequence>
<keyword evidence="1" id="KW-0472">Membrane</keyword>
<name>A0A3S3Q8B1_9FLAO</name>
<dbReference type="AlphaFoldDB" id="A0A3S3Q8B1"/>
<protein>
    <submittedName>
        <fullName evidence="2">Uncharacterized protein</fullName>
    </submittedName>
</protein>
<gene>
    <name evidence="2" type="ORF">EPI11_11715</name>
</gene>
<evidence type="ECO:0000313" key="3">
    <source>
        <dbReference type="Proteomes" id="UP000287527"/>
    </source>
</evidence>
<reference evidence="2 3" key="1">
    <citation type="submission" date="2019-01" db="EMBL/GenBank/DDBJ databases">
        <title>Flavobacterium sp. nov.,isolated from freshwater.</title>
        <authorList>
            <person name="Zhang R."/>
            <person name="Du Z.-J."/>
        </authorList>
    </citation>
    <scope>NUCLEOTIDE SEQUENCE [LARGE SCALE GENOMIC DNA]</scope>
    <source>
        <strain evidence="2 3">1E403</strain>
    </source>
</reference>
<accession>A0A3S3Q8B1</accession>
<keyword evidence="1" id="KW-1133">Transmembrane helix</keyword>
<dbReference type="RefSeq" id="WP_128390162.1">
    <property type="nucleotide sequence ID" value="NZ_SBII01000008.1"/>
</dbReference>
<dbReference type="OrthoDB" id="1350842at2"/>
<proteinExistence type="predicted"/>
<comment type="caution">
    <text evidence="2">The sequence shown here is derived from an EMBL/GenBank/DDBJ whole genome shotgun (WGS) entry which is preliminary data.</text>
</comment>
<dbReference type="EMBL" id="SBII01000008">
    <property type="protein sequence ID" value="RWW99612.1"/>
    <property type="molecule type" value="Genomic_DNA"/>
</dbReference>
<feature type="transmembrane region" description="Helical" evidence="1">
    <location>
        <begin position="95"/>
        <end position="113"/>
    </location>
</feature>
<keyword evidence="3" id="KW-1185">Reference proteome</keyword>
<keyword evidence="1" id="KW-0812">Transmembrane</keyword>
<organism evidence="2 3">
    <name type="scientific">Flavobacterium cerinum</name>
    <dbReference type="NCBI Taxonomy" id="2502784"/>
    <lineage>
        <taxon>Bacteria</taxon>
        <taxon>Pseudomonadati</taxon>
        <taxon>Bacteroidota</taxon>
        <taxon>Flavobacteriia</taxon>
        <taxon>Flavobacteriales</taxon>
        <taxon>Flavobacteriaceae</taxon>
        <taxon>Flavobacterium</taxon>
    </lineage>
</organism>